<accession>A0A7T5VE54</accession>
<evidence type="ECO:0000313" key="3">
    <source>
        <dbReference type="EMBL" id="QQG66280.1"/>
    </source>
</evidence>
<proteinExistence type="inferred from homology"/>
<dbReference type="SUPFAM" id="SSF143456">
    <property type="entry name" value="VC0467-like"/>
    <property type="match status" value="1"/>
</dbReference>
<dbReference type="AlphaFoldDB" id="A0A7T5VE54"/>
<evidence type="ECO:0000313" key="4">
    <source>
        <dbReference type="Proteomes" id="UP000596092"/>
    </source>
</evidence>
<organism evidence="3 4">
    <name type="scientific">Desulfobulbus oligotrophicus</name>
    <dbReference type="NCBI Taxonomy" id="1909699"/>
    <lineage>
        <taxon>Bacteria</taxon>
        <taxon>Pseudomonadati</taxon>
        <taxon>Thermodesulfobacteriota</taxon>
        <taxon>Desulfobulbia</taxon>
        <taxon>Desulfobulbales</taxon>
        <taxon>Desulfobulbaceae</taxon>
        <taxon>Desulfobulbus</taxon>
    </lineage>
</organism>
<dbReference type="InterPro" id="IPR003774">
    <property type="entry name" value="AlgH-like"/>
</dbReference>
<sequence>MESLAGHFLISTPQMPDPRFQEQVIYLCAHNEEGAMGLVINNPNPEITLLDILHGSNLTIPNGPLPAVYMGGPVDMDAGFILYAAEIPDRYAIEIKSGVYLSRDSRLLEDISLGQGPGHFLFFLGYAGWGAGQLEGELMDNSWLTVPGDLNVLFHTPDEQKWKKAAQIFGIDITIFGDIMGSA</sequence>
<dbReference type="GO" id="GO:0005829">
    <property type="term" value="C:cytosol"/>
    <property type="evidence" value="ECO:0007669"/>
    <property type="project" value="TreeGrafter"/>
</dbReference>
<dbReference type="PANTHER" id="PTHR30327">
    <property type="entry name" value="UNCHARACTERIZED PROTEIN YQGE"/>
    <property type="match status" value="1"/>
</dbReference>
<dbReference type="RefSeq" id="WP_199262294.1">
    <property type="nucleotide sequence ID" value="NZ_CP054140.1"/>
</dbReference>
<dbReference type="EMBL" id="CP054140">
    <property type="protein sequence ID" value="QQG66280.1"/>
    <property type="molecule type" value="Genomic_DNA"/>
</dbReference>
<dbReference type="PANTHER" id="PTHR30327:SF1">
    <property type="entry name" value="UPF0301 PROTEIN YQGE"/>
    <property type="match status" value="1"/>
</dbReference>
<dbReference type="HAMAP" id="MF_00758">
    <property type="entry name" value="UPF0301"/>
    <property type="match status" value="1"/>
</dbReference>
<gene>
    <name evidence="3" type="ORF">HP555_10610</name>
</gene>
<reference evidence="3 4" key="1">
    <citation type="submission" date="2020-05" db="EMBL/GenBank/DDBJ databases">
        <title>Complete genome of Desulfobulbus oligotrophicus.</title>
        <authorList>
            <person name="Podar M."/>
        </authorList>
    </citation>
    <scope>NUCLEOTIDE SEQUENCE [LARGE SCALE GENOMIC DNA]</scope>
    <source>
        <strain evidence="3 4">Prop6</strain>
    </source>
</reference>
<evidence type="ECO:0000256" key="1">
    <source>
        <dbReference type="ARBA" id="ARBA00009600"/>
    </source>
</evidence>
<dbReference type="KEGG" id="dog:HP555_10610"/>
<dbReference type="Proteomes" id="UP000596092">
    <property type="component" value="Chromosome"/>
</dbReference>
<keyword evidence="4" id="KW-1185">Reference proteome</keyword>
<protein>
    <recommendedName>
        <fullName evidence="2">UPF0301 protein HP555_10610</fullName>
    </recommendedName>
</protein>
<dbReference type="Pfam" id="PF02622">
    <property type="entry name" value="DUF179"/>
    <property type="match status" value="1"/>
</dbReference>
<comment type="similarity">
    <text evidence="1 2">Belongs to the UPF0301 (AlgH) family.</text>
</comment>
<name>A0A7T5VE54_9BACT</name>
<evidence type="ECO:0000256" key="2">
    <source>
        <dbReference type="HAMAP-Rule" id="MF_00758"/>
    </source>
</evidence>
<dbReference type="Gene3D" id="3.40.1740.10">
    <property type="entry name" value="VC0467-like"/>
    <property type="match status" value="1"/>
</dbReference>